<feature type="transmembrane region" description="Helical" evidence="1">
    <location>
        <begin position="223"/>
        <end position="243"/>
    </location>
</feature>
<dbReference type="EMBL" id="JYIW01000006">
    <property type="protein sequence ID" value="KJL34198.1"/>
    <property type="molecule type" value="Genomic_DNA"/>
</dbReference>
<dbReference type="PATRIC" id="fig|82380.11.peg.29"/>
<sequence length="337" mass="36925">MVNQTSVMPGERVFRRHPLRAAIGALVLSVVLSAATLFILPRFLPRNMELSTRGLIVAVVAIALTVAVWVSTFWFRNMRIVVRPDAVEIGRPGARETYVRAATGFRSQITEHRTNGLRSGVTRALIVHSAGREITVELPGFTRATFNELMAELNPIAQPRLADPVDDARARAHLPRMFTVDASRERGLVRGLTIATVVCALATAATIVLVLQPGFLDSELSALVLLAPFAGLAAIACGILAGLRSRVARSAPTQISLTHHGIRIDDVDHPYDQITRLWLTPPAYPNRRLRIERTSGRPVRHILSSARIEISPDYGDLLLTLRADTAQRPGLISMDLE</sequence>
<name>A0A0F0LM38_9MICO</name>
<proteinExistence type="predicted"/>
<keyword evidence="1" id="KW-0472">Membrane</keyword>
<evidence type="ECO:0000256" key="1">
    <source>
        <dbReference type="SAM" id="Phobius"/>
    </source>
</evidence>
<gene>
    <name evidence="2" type="ORF">RS83_00029</name>
</gene>
<feature type="transmembrane region" description="Helical" evidence="1">
    <location>
        <begin position="187"/>
        <end position="211"/>
    </location>
</feature>
<dbReference type="AlphaFoldDB" id="A0A0F0LM38"/>
<keyword evidence="1" id="KW-0812">Transmembrane</keyword>
<organism evidence="2 3">
    <name type="scientific">Microbacterium oxydans</name>
    <dbReference type="NCBI Taxonomy" id="82380"/>
    <lineage>
        <taxon>Bacteria</taxon>
        <taxon>Bacillati</taxon>
        <taxon>Actinomycetota</taxon>
        <taxon>Actinomycetes</taxon>
        <taxon>Micrococcales</taxon>
        <taxon>Microbacteriaceae</taxon>
        <taxon>Microbacterium</taxon>
    </lineage>
</organism>
<dbReference type="OrthoDB" id="5059729at2"/>
<accession>A0A0F0LM38</accession>
<feature type="transmembrane region" description="Helical" evidence="1">
    <location>
        <begin position="21"/>
        <end position="43"/>
    </location>
</feature>
<evidence type="ECO:0000313" key="3">
    <source>
        <dbReference type="Proteomes" id="UP000033640"/>
    </source>
</evidence>
<protein>
    <submittedName>
        <fullName evidence="2">Uncharacterized protein</fullName>
    </submittedName>
</protein>
<evidence type="ECO:0000313" key="2">
    <source>
        <dbReference type="EMBL" id="KJL34198.1"/>
    </source>
</evidence>
<reference evidence="2 3" key="1">
    <citation type="submission" date="2015-02" db="EMBL/GenBank/DDBJ databases">
        <title>Draft genome sequences of ten Microbacterium spp. with emphasis on heavy metal contaminated environments.</title>
        <authorList>
            <person name="Corretto E."/>
        </authorList>
    </citation>
    <scope>NUCLEOTIDE SEQUENCE [LARGE SCALE GENOMIC DNA]</scope>
    <source>
        <strain evidence="2 3">BEL4b</strain>
    </source>
</reference>
<feature type="transmembrane region" description="Helical" evidence="1">
    <location>
        <begin position="55"/>
        <end position="75"/>
    </location>
</feature>
<dbReference type="RefSeq" id="WP_045277475.1">
    <property type="nucleotide sequence ID" value="NZ_CAKKLT010000073.1"/>
</dbReference>
<keyword evidence="1" id="KW-1133">Transmembrane helix</keyword>
<dbReference type="Proteomes" id="UP000033640">
    <property type="component" value="Unassembled WGS sequence"/>
</dbReference>
<comment type="caution">
    <text evidence="2">The sequence shown here is derived from an EMBL/GenBank/DDBJ whole genome shotgun (WGS) entry which is preliminary data.</text>
</comment>